<dbReference type="InterPro" id="IPR002563">
    <property type="entry name" value="Flavin_Rdtase-like_dom"/>
</dbReference>
<organism evidence="3 4">
    <name type="scientific">Catellatospora coxensis</name>
    <dbReference type="NCBI Taxonomy" id="310354"/>
    <lineage>
        <taxon>Bacteria</taxon>
        <taxon>Bacillati</taxon>
        <taxon>Actinomycetota</taxon>
        <taxon>Actinomycetes</taxon>
        <taxon>Micromonosporales</taxon>
        <taxon>Micromonosporaceae</taxon>
        <taxon>Catellatospora</taxon>
    </lineage>
</organism>
<name>A0A8J3L8X0_9ACTN</name>
<evidence type="ECO:0000259" key="2">
    <source>
        <dbReference type="SMART" id="SM00903"/>
    </source>
</evidence>
<dbReference type="GO" id="GO:0042602">
    <property type="term" value="F:riboflavin reductase (NADPH) activity"/>
    <property type="evidence" value="ECO:0007669"/>
    <property type="project" value="TreeGrafter"/>
</dbReference>
<comment type="caution">
    <text evidence="3">The sequence shown here is derived from an EMBL/GenBank/DDBJ whole genome shotgun (WGS) entry which is preliminary data.</text>
</comment>
<keyword evidence="4" id="KW-1185">Reference proteome</keyword>
<sequence length="178" mass="19020">MDTRLMIRGEPGDTRVLRRAFGTFATGVTVVTVGGDTPHGMTANSFTTVSLDPPLVLICVGREAVMHAVLCDQGSFGVSVLAADQGHLASYFADRNRPLGPEQFAGVACQSGQLTGAPLLVGALAHFECVVRRTYEGGDHTIFLAEPVSLHRCADDQALLFLNGRFRQVESERSEATT</sequence>
<evidence type="ECO:0000313" key="3">
    <source>
        <dbReference type="EMBL" id="GIG10611.1"/>
    </source>
</evidence>
<keyword evidence="1" id="KW-0560">Oxidoreductase</keyword>
<dbReference type="Proteomes" id="UP000630887">
    <property type="component" value="Unassembled WGS sequence"/>
</dbReference>
<proteinExistence type="predicted"/>
<dbReference type="InterPro" id="IPR050268">
    <property type="entry name" value="NADH-dep_flavin_reductase"/>
</dbReference>
<dbReference type="GO" id="GO:0010181">
    <property type="term" value="F:FMN binding"/>
    <property type="evidence" value="ECO:0007669"/>
    <property type="project" value="InterPro"/>
</dbReference>
<dbReference type="InterPro" id="IPR012349">
    <property type="entry name" value="Split_barrel_FMN-bd"/>
</dbReference>
<protein>
    <submittedName>
        <fullName evidence="3">Oxidoreductase</fullName>
    </submittedName>
</protein>
<accession>A0A8J3L8X0</accession>
<dbReference type="PANTHER" id="PTHR30466:SF1">
    <property type="entry name" value="FMN REDUCTASE (NADH) RUTF"/>
    <property type="match status" value="1"/>
</dbReference>
<dbReference type="Gene3D" id="2.30.110.10">
    <property type="entry name" value="Electron Transport, Fmn-binding Protein, Chain A"/>
    <property type="match status" value="1"/>
</dbReference>
<evidence type="ECO:0000256" key="1">
    <source>
        <dbReference type="ARBA" id="ARBA00023002"/>
    </source>
</evidence>
<reference evidence="3 4" key="1">
    <citation type="submission" date="2021-01" db="EMBL/GenBank/DDBJ databases">
        <title>Whole genome shotgun sequence of Catellatospora coxensis NBRC 107359.</title>
        <authorList>
            <person name="Komaki H."/>
            <person name="Tamura T."/>
        </authorList>
    </citation>
    <scope>NUCLEOTIDE SEQUENCE [LARGE SCALE GENOMIC DNA]</scope>
    <source>
        <strain evidence="3 4">NBRC 107359</strain>
    </source>
</reference>
<dbReference type="EMBL" id="BONI01000094">
    <property type="protein sequence ID" value="GIG10611.1"/>
    <property type="molecule type" value="Genomic_DNA"/>
</dbReference>
<dbReference type="AlphaFoldDB" id="A0A8J3L8X0"/>
<evidence type="ECO:0000313" key="4">
    <source>
        <dbReference type="Proteomes" id="UP000630887"/>
    </source>
</evidence>
<dbReference type="SUPFAM" id="SSF50475">
    <property type="entry name" value="FMN-binding split barrel"/>
    <property type="match status" value="1"/>
</dbReference>
<dbReference type="PANTHER" id="PTHR30466">
    <property type="entry name" value="FLAVIN REDUCTASE"/>
    <property type="match status" value="1"/>
</dbReference>
<dbReference type="Pfam" id="PF01613">
    <property type="entry name" value="Flavin_Reduct"/>
    <property type="match status" value="1"/>
</dbReference>
<dbReference type="SMART" id="SM00903">
    <property type="entry name" value="Flavin_Reduct"/>
    <property type="match status" value="1"/>
</dbReference>
<gene>
    <name evidence="3" type="ORF">Cco03nite_73110</name>
</gene>
<feature type="domain" description="Flavin reductase like" evidence="2">
    <location>
        <begin position="21"/>
        <end position="168"/>
    </location>
</feature>
<dbReference type="GO" id="GO:0006208">
    <property type="term" value="P:pyrimidine nucleobase catabolic process"/>
    <property type="evidence" value="ECO:0007669"/>
    <property type="project" value="TreeGrafter"/>
</dbReference>